<proteinExistence type="predicted"/>
<dbReference type="InterPro" id="IPR010995">
    <property type="entry name" value="DNA_repair_Rad51/TF_NusA_a-hlx"/>
</dbReference>
<organism evidence="1">
    <name type="scientific">marine sediment metagenome</name>
    <dbReference type="NCBI Taxonomy" id="412755"/>
    <lineage>
        <taxon>unclassified sequences</taxon>
        <taxon>metagenomes</taxon>
        <taxon>ecological metagenomes</taxon>
    </lineage>
</organism>
<evidence type="ECO:0008006" key="2">
    <source>
        <dbReference type="Google" id="ProtNLM"/>
    </source>
</evidence>
<accession>A0A0F9S8S1</accession>
<name>A0A0F9S8S1_9ZZZZ</name>
<dbReference type="EMBL" id="LAZR01002182">
    <property type="protein sequence ID" value="KKN33391.1"/>
    <property type="molecule type" value="Genomic_DNA"/>
</dbReference>
<sequence length="201" mass="22604">MIMENKTDIIARVKSPARGGHLRTGSGFSREEIKGAGKDIHQLHTLNIGIDYFRKSFYSENIEKLKKLKIPDKVTKKKPFVKKEKKTTPFKPIKERPKVKPKKIIKEAPKVPAVKKKVEAVKKEKTKPVKKEKVKIEEVGVPLTKLSGLGAAIAKKFNKLGVSTIEELCKENSEELAALVKGVSVDRINKWIEEGKELINS</sequence>
<protein>
    <recommendedName>
        <fullName evidence="2">50S ribosomal protein L13e</fullName>
    </recommendedName>
</protein>
<dbReference type="AlphaFoldDB" id="A0A0F9S8S1"/>
<reference evidence="1" key="1">
    <citation type="journal article" date="2015" name="Nature">
        <title>Complex archaea that bridge the gap between prokaryotes and eukaryotes.</title>
        <authorList>
            <person name="Spang A."/>
            <person name="Saw J.H."/>
            <person name="Jorgensen S.L."/>
            <person name="Zaremba-Niedzwiedzka K."/>
            <person name="Martijn J."/>
            <person name="Lind A.E."/>
            <person name="van Eijk R."/>
            <person name="Schleper C."/>
            <person name="Guy L."/>
            <person name="Ettema T.J."/>
        </authorList>
    </citation>
    <scope>NUCLEOTIDE SEQUENCE</scope>
</reference>
<dbReference type="Gene3D" id="1.10.150.20">
    <property type="entry name" value="5' to 3' exonuclease, C-terminal subdomain"/>
    <property type="match status" value="1"/>
</dbReference>
<gene>
    <name evidence="1" type="ORF">LCGC14_0804220</name>
</gene>
<evidence type="ECO:0000313" key="1">
    <source>
        <dbReference type="EMBL" id="KKN33391.1"/>
    </source>
</evidence>
<dbReference type="GO" id="GO:0000166">
    <property type="term" value="F:nucleotide binding"/>
    <property type="evidence" value="ECO:0007669"/>
    <property type="project" value="InterPro"/>
</dbReference>
<comment type="caution">
    <text evidence="1">The sequence shown here is derived from an EMBL/GenBank/DDBJ whole genome shotgun (WGS) entry which is preliminary data.</text>
</comment>
<dbReference type="Pfam" id="PF14520">
    <property type="entry name" value="HHH_5"/>
    <property type="match status" value="1"/>
</dbReference>
<dbReference type="SUPFAM" id="SSF47794">
    <property type="entry name" value="Rad51 N-terminal domain-like"/>
    <property type="match status" value="1"/>
</dbReference>